<dbReference type="InterPro" id="IPR012340">
    <property type="entry name" value="NA-bd_OB-fold"/>
</dbReference>
<evidence type="ECO:0000256" key="5">
    <source>
        <dbReference type="ARBA" id="ARBA00022917"/>
    </source>
</evidence>
<feature type="domain" description="S1-like" evidence="9">
    <location>
        <begin position="1"/>
        <end position="72"/>
    </location>
</feature>
<dbReference type="FunFam" id="2.40.50.140:FF:000002">
    <property type="entry name" value="Translation initiation factor IF-1"/>
    <property type="match status" value="1"/>
</dbReference>
<keyword evidence="4 7" id="KW-0396">Initiation factor</keyword>
<dbReference type="InterPro" id="IPR006196">
    <property type="entry name" value="RNA-binding_domain_S1_IF1"/>
</dbReference>
<evidence type="ECO:0000256" key="1">
    <source>
        <dbReference type="ARBA" id="ARBA00003935"/>
    </source>
</evidence>
<dbReference type="Gene3D" id="2.40.50.140">
    <property type="entry name" value="Nucleic acid-binding proteins"/>
    <property type="match status" value="1"/>
</dbReference>
<dbReference type="SUPFAM" id="SSF50249">
    <property type="entry name" value="Nucleic acid-binding proteins"/>
    <property type="match status" value="1"/>
</dbReference>
<keyword evidence="10" id="KW-0150">Chloroplast</keyword>
<feature type="region of interest" description="Disordered" evidence="8">
    <location>
        <begin position="71"/>
        <end position="99"/>
    </location>
</feature>
<keyword evidence="7" id="KW-0694">RNA-binding</keyword>
<keyword evidence="5 7" id="KW-0648">Protein biosynthesis</keyword>
<protein>
    <recommendedName>
        <fullName evidence="6 7">Translation initiation factor IF-1, chloroplastic</fullName>
    </recommendedName>
</protein>
<dbReference type="GO" id="GO:0005829">
    <property type="term" value="C:cytosol"/>
    <property type="evidence" value="ECO:0007669"/>
    <property type="project" value="TreeGrafter"/>
</dbReference>
<dbReference type="HAMAP" id="MF_00075">
    <property type="entry name" value="IF_1"/>
    <property type="match status" value="1"/>
</dbReference>
<dbReference type="InterPro" id="IPR004368">
    <property type="entry name" value="TIF_IF1"/>
</dbReference>
<feature type="compositionally biased region" description="Basic and acidic residues" evidence="8">
    <location>
        <begin position="72"/>
        <end position="99"/>
    </location>
</feature>
<comment type="subunit">
    <text evidence="3 7">Component of the 30S ribosomal translation pre-initiation complex which assembles on the 30S ribosome in the order IF-2 and IF-3, IF-1 and N-formylmethionyl-tRNA(fMet); mRNA recruitment can occur at any time during PIC assembly.</text>
</comment>
<dbReference type="PANTHER" id="PTHR33370">
    <property type="entry name" value="TRANSLATION INITIATION FACTOR IF-1, CHLOROPLASTIC"/>
    <property type="match status" value="1"/>
</dbReference>
<keyword evidence="7" id="KW-0699">rRNA-binding</keyword>
<evidence type="ECO:0000256" key="3">
    <source>
        <dbReference type="ARBA" id="ARBA00011599"/>
    </source>
</evidence>
<geneLocation type="chloroplast" evidence="10"/>
<evidence type="ECO:0000313" key="10">
    <source>
        <dbReference type="EMBL" id="ANX10322.1"/>
    </source>
</evidence>
<dbReference type="EMBL" id="KU212372">
    <property type="protein sequence ID" value="ANX10322.1"/>
    <property type="molecule type" value="Genomic_DNA"/>
</dbReference>
<keyword evidence="10" id="KW-0934">Plastid</keyword>
<comment type="subcellular location">
    <subcellularLocation>
        <location evidence="7">Plastid</location>
        <location evidence="7">Chloroplast</location>
    </subcellularLocation>
</comment>
<dbReference type="PANTHER" id="PTHR33370:SF1">
    <property type="entry name" value="TRANSLATION INITIATION FACTOR IF-1, CHLOROPLASTIC"/>
    <property type="match status" value="1"/>
</dbReference>
<accession>A0A1B1YYU7</accession>
<evidence type="ECO:0000256" key="8">
    <source>
        <dbReference type="SAM" id="MobiDB-lite"/>
    </source>
</evidence>
<evidence type="ECO:0000256" key="4">
    <source>
        <dbReference type="ARBA" id="ARBA00022540"/>
    </source>
</evidence>
<organism evidence="10">
    <name type="scientific">Striga hermonthica</name>
    <name type="common">Purple witchweed</name>
    <name type="synonym">Buchnera hermonthica</name>
    <dbReference type="NCBI Taxonomy" id="68872"/>
    <lineage>
        <taxon>Eukaryota</taxon>
        <taxon>Viridiplantae</taxon>
        <taxon>Streptophyta</taxon>
        <taxon>Embryophyta</taxon>
        <taxon>Tracheophyta</taxon>
        <taxon>Spermatophyta</taxon>
        <taxon>Magnoliopsida</taxon>
        <taxon>eudicotyledons</taxon>
        <taxon>Gunneridae</taxon>
        <taxon>Pentapetalae</taxon>
        <taxon>asterids</taxon>
        <taxon>lamiids</taxon>
        <taxon>Lamiales</taxon>
        <taxon>Orobanchaceae</taxon>
        <taxon>Buchnereae</taxon>
        <taxon>Striga</taxon>
    </lineage>
</organism>
<dbReference type="GO" id="GO:0009507">
    <property type="term" value="C:chloroplast"/>
    <property type="evidence" value="ECO:0007669"/>
    <property type="project" value="UniProtKB-SubCell"/>
</dbReference>
<dbReference type="GO" id="GO:0003743">
    <property type="term" value="F:translation initiation factor activity"/>
    <property type="evidence" value="ECO:0007669"/>
    <property type="project" value="UniProtKB-UniRule"/>
</dbReference>
<comment type="function">
    <text evidence="1 7">One of the essential components for the initiation of protein synthesis. Stabilizes the binding of IF-2 and IF-3 on the 30S subunit to which N-formylmethionyl-tRNA(fMet) subsequently binds. Helps modulate mRNA selection, yielding the 30S pre-initiation complex (PIC). Upon addition of the 50S ribosomal subunit IF-1, IF-2 and IF-3 are released leaving the mature 70S translation initiation complex.</text>
</comment>
<dbReference type="GO" id="GO:0019843">
    <property type="term" value="F:rRNA binding"/>
    <property type="evidence" value="ECO:0007669"/>
    <property type="project" value="UniProtKB-UniRule"/>
</dbReference>
<dbReference type="CDD" id="cd04451">
    <property type="entry name" value="S1_IF1"/>
    <property type="match status" value="1"/>
</dbReference>
<gene>
    <name evidence="7 10" type="primary">infA</name>
</gene>
<reference evidence="10" key="1">
    <citation type="journal article" date="2016" name="Proc. Natl. Acad. Sci. U.S.A.">
        <title>Mechanistic model of evolutionary rate variation en route to a nonphotosynthetic lifestyle in plants.</title>
        <authorList>
            <person name="Wicke S."/>
            <person name="Muller K.F."/>
            <person name="dePamphilis C.W."/>
            <person name="Quandt D."/>
            <person name="Bellot S."/>
            <person name="Schneeweiss G.M."/>
        </authorList>
    </citation>
    <scope>NUCLEOTIDE SEQUENCE</scope>
</reference>
<dbReference type="Pfam" id="PF01176">
    <property type="entry name" value="eIF-1a"/>
    <property type="match status" value="1"/>
</dbReference>
<dbReference type="AlphaFoldDB" id="A0A1B1YYU7"/>
<dbReference type="PROSITE" id="PS50832">
    <property type="entry name" value="S1_IF1_TYPE"/>
    <property type="match status" value="1"/>
</dbReference>
<name>A0A1B1YYU7_STRHE</name>
<evidence type="ECO:0000256" key="2">
    <source>
        <dbReference type="ARBA" id="ARBA00010939"/>
    </source>
</evidence>
<evidence type="ECO:0000259" key="9">
    <source>
        <dbReference type="PROSITE" id="PS50832"/>
    </source>
</evidence>
<proteinExistence type="inferred from homology"/>
<evidence type="ECO:0000256" key="7">
    <source>
        <dbReference type="HAMAP-Rule" id="MF_00075"/>
    </source>
</evidence>
<comment type="similarity">
    <text evidence="2 7">Belongs to the IF-1 family.</text>
</comment>
<dbReference type="NCBIfam" id="TIGR00008">
    <property type="entry name" value="infA"/>
    <property type="match status" value="1"/>
</dbReference>
<sequence length="99" mass="11522">MRKEDKWVREGLITESLRNGMFRVQLDNEDVILGYISGKIRRSFIRILPGDKVKIEGSRYDLTKGRIIYRLPNKDSKDSNKDSKDSNKDSKDSNKDSKD</sequence>
<evidence type="ECO:0000256" key="6">
    <source>
        <dbReference type="ARBA" id="ARBA00068272"/>
    </source>
</evidence>
<dbReference type="GO" id="GO:0043022">
    <property type="term" value="F:ribosome binding"/>
    <property type="evidence" value="ECO:0007669"/>
    <property type="project" value="UniProtKB-UniRule"/>
</dbReference>